<comment type="similarity">
    <text evidence="4">Belongs to the class-II pyridoxal-phosphate-dependent aminotransferase family.</text>
</comment>
<feature type="domain" description="Aminotransferase class I/classII large" evidence="5">
    <location>
        <begin position="54"/>
        <end position="394"/>
    </location>
</feature>
<gene>
    <name evidence="6" type="ORF">ACFQDI_13980</name>
</gene>
<evidence type="ECO:0000313" key="6">
    <source>
        <dbReference type="EMBL" id="MFC5455969.1"/>
    </source>
</evidence>
<comment type="caution">
    <text evidence="6">The sequence shown here is derived from an EMBL/GenBank/DDBJ whole genome shotgun (WGS) entry which is preliminary data.</text>
</comment>
<dbReference type="PANTHER" id="PTHR13693">
    <property type="entry name" value="CLASS II AMINOTRANSFERASE/8-AMINO-7-OXONONANOATE SYNTHASE"/>
    <property type="match status" value="1"/>
</dbReference>
<dbReference type="RefSeq" id="WP_377167677.1">
    <property type="nucleotide sequence ID" value="NZ_JBHSMQ010000004.1"/>
</dbReference>
<dbReference type="InterPro" id="IPR015422">
    <property type="entry name" value="PyrdxlP-dep_Trfase_small"/>
</dbReference>
<dbReference type="GO" id="GO:0008483">
    <property type="term" value="F:transaminase activity"/>
    <property type="evidence" value="ECO:0007669"/>
    <property type="project" value="UniProtKB-KW"/>
</dbReference>
<dbReference type="InterPro" id="IPR050087">
    <property type="entry name" value="AON_synthase_class-II"/>
</dbReference>
<keyword evidence="7" id="KW-1185">Reference proteome</keyword>
<comment type="cofactor">
    <cofactor evidence="1 4">
        <name>pyridoxal 5'-phosphate</name>
        <dbReference type="ChEBI" id="CHEBI:597326"/>
    </cofactor>
</comment>
<evidence type="ECO:0000256" key="1">
    <source>
        <dbReference type="ARBA" id="ARBA00001933"/>
    </source>
</evidence>
<sequence length="405" mass="43674">MSSLSPTSPLPLFEKVRKFHAAGDLQGARAAGIYPYFREISSAQDTEVIINGQQVLMLGSNSYLGLTNDPRIKEAICQAVQKYGAGCAGSRFLNGTLDIHVQLEEELAQLMKKPAVLLYSTGFQVNLGVISTIVGREDCILADRANHASLGAGCQMSPGKTFLFSHNDMTSLARRLAHLPLEAPKIIVVDGVFSMEGDIIKLPELVALAKQYNAAVMVDDAHSIGVLGEHGSGTASHFGLVDDVHLIMGTFSKSLASLGGFIAGDADTIDYLRHHSRPLVFSASMSPANVAAALAALRIMIAEPERMVQLWANTGRMKQGLLSMGFVLGATETPILPVYVRDTLKTFFFCKRLQDEGVFVNPVIPPGVPPGEELLRVSLMATHTFAQIDRALEKFEKIGKELGII</sequence>
<evidence type="ECO:0000256" key="2">
    <source>
        <dbReference type="ARBA" id="ARBA00022679"/>
    </source>
</evidence>
<dbReference type="CDD" id="cd06454">
    <property type="entry name" value="KBL_like"/>
    <property type="match status" value="1"/>
</dbReference>
<evidence type="ECO:0000256" key="4">
    <source>
        <dbReference type="RuleBase" id="RU003693"/>
    </source>
</evidence>
<dbReference type="PROSITE" id="PS00599">
    <property type="entry name" value="AA_TRANSFER_CLASS_2"/>
    <property type="match status" value="1"/>
</dbReference>
<dbReference type="InterPro" id="IPR001917">
    <property type="entry name" value="Aminotrans_II_pyridoxalP_BS"/>
</dbReference>
<dbReference type="PANTHER" id="PTHR13693:SF3">
    <property type="entry name" value="LD36009P"/>
    <property type="match status" value="1"/>
</dbReference>
<reference evidence="7" key="1">
    <citation type="journal article" date="2019" name="Int. J. Syst. Evol. Microbiol.">
        <title>The Global Catalogue of Microorganisms (GCM) 10K type strain sequencing project: providing services to taxonomists for standard genome sequencing and annotation.</title>
        <authorList>
            <consortium name="The Broad Institute Genomics Platform"/>
            <consortium name="The Broad Institute Genome Sequencing Center for Infectious Disease"/>
            <person name="Wu L."/>
            <person name="Ma J."/>
        </authorList>
    </citation>
    <scope>NUCLEOTIDE SEQUENCE [LARGE SCALE GENOMIC DNA]</scope>
    <source>
        <strain evidence="7">CGMCC 4.1469</strain>
    </source>
</reference>
<accession>A0ABW0KRM8</accession>
<keyword evidence="3 4" id="KW-0663">Pyridoxal phosphate</keyword>
<proteinExistence type="inferred from homology"/>
<name>A0ABW0KRM8_9BACT</name>
<protein>
    <submittedName>
        <fullName evidence="6">Aminotransferase class I/II-fold pyridoxal phosphate-dependent enzyme</fullName>
    </submittedName>
</protein>
<evidence type="ECO:0000313" key="7">
    <source>
        <dbReference type="Proteomes" id="UP001596052"/>
    </source>
</evidence>
<evidence type="ECO:0000256" key="3">
    <source>
        <dbReference type="ARBA" id="ARBA00022898"/>
    </source>
</evidence>
<dbReference type="SUPFAM" id="SSF53383">
    <property type="entry name" value="PLP-dependent transferases"/>
    <property type="match status" value="1"/>
</dbReference>
<evidence type="ECO:0000259" key="5">
    <source>
        <dbReference type="Pfam" id="PF00155"/>
    </source>
</evidence>
<dbReference type="Gene3D" id="3.90.1150.10">
    <property type="entry name" value="Aspartate Aminotransferase, domain 1"/>
    <property type="match status" value="1"/>
</dbReference>
<dbReference type="InterPro" id="IPR004839">
    <property type="entry name" value="Aminotransferase_I/II_large"/>
</dbReference>
<dbReference type="EMBL" id="JBHSMQ010000004">
    <property type="protein sequence ID" value="MFC5455969.1"/>
    <property type="molecule type" value="Genomic_DNA"/>
</dbReference>
<organism evidence="6 7">
    <name type="scientific">Prosthecobacter fluviatilis</name>
    <dbReference type="NCBI Taxonomy" id="445931"/>
    <lineage>
        <taxon>Bacteria</taxon>
        <taxon>Pseudomonadati</taxon>
        <taxon>Verrucomicrobiota</taxon>
        <taxon>Verrucomicrobiia</taxon>
        <taxon>Verrucomicrobiales</taxon>
        <taxon>Verrucomicrobiaceae</taxon>
        <taxon>Prosthecobacter</taxon>
    </lineage>
</organism>
<keyword evidence="6" id="KW-0032">Aminotransferase</keyword>
<dbReference type="Proteomes" id="UP001596052">
    <property type="component" value="Unassembled WGS sequence"/>
</dbReference>
<dbReference type="Pfam" id="PF00155">
    <property type="entry name" value="Aminotran_1_2"/>
    <property type="match status" value="1"/>
</dbReference>
<dbReference type="InterPro" id="IPR015421">
    <property type="entry name" value="PyrdxlP-dep_Trfase_major"/>
</dbReference>
<dbReference type="InterPro" id="IPR015424">
    <property type="entry name" value="PyrdxlP-dep_Trfase"/>
</dbReference>
<dbReference type="Gene3D" id="3.40.640.10">
    <property type="entry name" value="Type I PLP-dependent aspartate aminotransferase-like (Major domain)"/>
    <property type="match status" value="1"/>
</dbReference>
<keyword evidence="2" id="KW-0808">Transferase</keyword>